<evidence type="ECO:0000313" key="2">
    <source>
        <dbReference type="Proteomes" id="UP000299102"/>
    </source>
</evidence>
<name>A0A4C1SR03_EUMVA</name>
<proteinExistence type="predicted"/>
<protein>
    <submittedName>
        <fullName evidence="1">Uncharacterized protein</fullName>
    </submittedName>
</protein>
<sequence length="160" mass="18054">MSPSNVELERRARSGSWLVALLDDIKGERMRYMSIEAEPLAIASTICIISIEYRAPVGPVAITVSVNVEFANARLESIRPEALNTNKDKPRRSIRRCFVEFGRSKSSLHLLLREGRPCTSTTEDNISAVRLMIETAKKSDVPADFNNLRYWYDTNAHNPS</sequence>
<comment type="caution">
    <text evidence="1">The sequence shown here is derived from an EMBL/GenBank/DDBJ whole genome shotgun (WGS) entry which is preliminary data.</text>
</comment>
<dbReference type="Proteomes" id="UP000299102">
    <property type="component" value="Unassembled WGS sequence"/>
</dbReference>
<dbReference type="AlphaFoldDB" id="A0A4C1SR03"/>
<dbReference type="EMBL" id="BGZK01000011">
    <property type="protein sequence ID" value="GBP03757.1"/>
    <property type="molecule type" value="Genomic_DNA"/>
</dbReference>
<dbReference type="OrthoDB" id="10017160at2759"/>
<reference evidence="1 2" key="1">
    <citation type="journal article" date="2019" name="Commun. Biol.">
        <title>The bagworm genome reveals a unique fibroin gene that provides high tensile strength.</title>
        <authorList>
            <person name="Kono N."/>
            <person name="Nakamura H."/>
            <person name="Ohtoshi R."/>
            <person name="Tomita M."/>
            <person name="Numata K."/>
            <person name="Arakawa K."/>
        </authorList>
    </citation>
    <scope>NUCLEOTIDE SEQUENCE [LARGE SCALE GENOMIC DNA]</scope>
</reference>
<organism evidence="1 2">
    <name type="scientific">Eumeta variegata</name>
    <name type="common">Bagworm moth</name>
    <name type="synonym">Eumeta japonica</name>
    <dbReference type="NCBI Taxonomy" id="151549"/>
    <lineage>
        <taxon>Eukaryota</taxon>
        <taxon>Metazoa</taxon>
        <taxon>Ecdysozoa</taxon>
        <taxon>Arthropoda</taxon>
        <taxon>Hexapoda</taxon>
        <taxon>Insecta</taxon>
        <taxon>Pterygota</taxon>
        <taxon>Neoptera</taxon>
        <taxon>Endopterygota</taxon>
        <taxon>Lepidoptera</taxon>
        <taxon>Glossata</taxon>
        <taxon>Ditrysia</taxon>
        <taxon>Tineoidea</taxon>
        <taxon>Psychidae</taxon>
        <taxon>Oiketicinae</taxon>
        <taxon>Eumeta</taxon>
    </lineage>
</organism>
<evidence type="ECO:0000313" key="1">
    <source>
        <dbReference type="EMBL" id="GBP03757.1"/>
    </source>
</evidence>
<gene>
    <name evidence="1" type="ORF">EVAR_2481_1</name>
</gene>
<accession>A0A4C1SR03</accession>
<keyword evidence="2" id="KW-1185">Reference proteome</keyword>